<feature type="compositionally biased region" description="Basic and acidic residues" evidence="15">
    <location>
        <begin position="157"/>
        <end position="177"/>
    </location>
</feature>
<feature type="chain" id="PRO_5015311958" description="Nucleoside diphosphate kinase" evidence="16">
    <location>
        <begin position="22"/>
        <end position="177"/>
    </location>
</feature>
<feature type="binding site" evidence="12">
    <location>
        <position position="31"/>
    </location>
    <ligand>
        <name>ATP</name>
        <dbReference type="ChEBI" id="CHEBI:30616"/>
    </ligand>
</feature>
<dbReference type="InterPro" id="IPR023005">
    <property type="entry name" value="Nucleoside_diP_kinase_AS"/>
</dbReference>
<proteinExistence type="inferred from homology"/>
<dbReference type="Gene3D" id="3.30.70.141">
    <property type="entry name" value="Nucleoside diphosphate kinase-like domain"/>
    <property type="match status" value="1"/>
</dbReference>
<dbReference type="PANTHER" id="PTHR46161">
    <property type="entry name" value="NUCLEOSIDE DIPHOSPHATE KINASE"/>
    <property type="match status" value="1"/>
</dbReference>
<dbReference type="EMBL" id="KZ772954">
    <property type="protein sequence ID" value="PTQ27096.1"/>
    <property type="molecule type" value="Genomic_DNA"/>
</dbReference>
<protein>
    <recommendedName>
        <fullName evidence="14">Nucleoside diphosphate kinase</fullName>
        <ecNumber evidence="14">2.7.4.6</ecNumber>
    </recommendedName>
</protein>
<evidence type="ECO:0000256" key="10">
    <source>
        <dbReference type="ARBA" id="ARBA00022842"/>
    </source>
</evidence>
<dbReference type="PANTHER" id="PTHR46161:SF3">
    <property type="entry name" value="NUCLEOSIDE DIPHOSPHATE KINASE DDB_G0292928-RELATED"/>
    <property type="match status" value="1"/>
</dbReference>
<feature type="binding site" evidence="12">
    <location>
        <position position="113"/>
    </location>
    <ligand>
        <name>ATP</name>
        <dbReference type="ChEBI" id="CHEBI:30616"/>
    </ligand>
</feature>
<keyword evidence="4" id="KW-0963">Cytoplasm</keyword>
<dbReference type="GO" id="GO:0004550">
    <property type="term" value="F:nucleoside diphosphate kinase activity"/>
    <property type="evidence" value="ECO:0007669"/>
    <property type="project" value="UniProtKB-EC"/>
</dbReference>
<comment type="catalytic activity">
    <reaction evidence="2">
        <text>a ribonucleoside 5'-diphosphate + ATP = a ribonucleoside 5'-triphosphate + ADP</text>
        <dbReference type="Rhea" id="RHEA:18113"/>
        <dbReference type="ChEBI" id="CHEBI:30616"/>
        <dbReference type="ChEBI" id="CHEBI:57930"/>
        <dbReference type="ChEBI" id="CHEBI:61557"/>
        <dbReference type="ChEBI" id="CHEBI:456216"/>
        <dbReference type="EC" id="2.7.4.6"/>
    </reaction>
</comment>
<dbReference type="GO" id="GO:0006241">
    <property type="term" value="P:CTP biosynthetic process"/>
    <property type="evidence" value="ECO:0007669"/>
    <property type="project" value="InterPro"/>
</dbReference>
<dbReference type="EC" id="2.7.4.6" evidence="14"/>
<feature type="region of interest" description="Disordered" evidence="15">
    <location>
        <begin position="156"/>
        <end position="177"/>
    </location>
</feature>
<evidence type="ECO:0000256" key="16">
    <source>
        <dbReference type="SAM" id="SignalP"/>
    </source>
</evidence>
<evidence type="ECO:0000256" key="6">
    <source>
        <dbReference type="ARBA" id="ARBA00022723"/>
    </source>
</evidence>
<feature type="binding site" evidence="12">
    <location>
        <position position="127"/>
    </location>
    <ligand>
        <name>ATP</name>
        <dbReference type="ChEBI" id="CHEBI:30616"/>
    </ligand>
</feature>
<dbReference type="CDD" id="cd04413">
    <property type="entry name" value="NDPk_I"/>
    <property type="match status" value="1"/>
</dbReference>
<evidence type="ECO:0000256" key="15">
    <source>
        <dbReference type="SAM" id="MobiDB-lite"/>
    </source>
</evidence>
<evidence type="ECO:0000256" key="14">
    <source>
        <dbReference type="RuleBase" id="RU004013"/>
    </source>
</evidence>
<feature type="domain" description="Nucleoside diphosphate kinase-like" evidence="17">
    <location>
        <begin position="23"/>
        <end position="163"/>
    </location>
</feature>
<keyword evidence="11" id="KW-0546">Nucleotide metabolism</keyword>
<keyword evidence="7 14" id="KW-0547">Nucleotide-binding</keyword>
<dbReference type="PRINTS" id="PR01243">
    <property type="entry name" value="NUCDPKINASE"/>
</dbReference>
<keyword evidence="8 14" id="KW-0418">Kinase</keyword>
<dbReference type="Proteomes" id="UP000244005">
    <property type="component" value="Unassembled WGS sequence"/>
</dbReference>
<dbReference type="SUPFAM" id="SSF54919">
    <property type="entry name" value="Nucleoside diphosphate kinase, NDK"/>
    <property type="match status" value="1"/>
</dbReference>
<feature type="binding site" evidence="12">
    <location>
        <position position="79"/>
    </location>
    <ligand>
        <name>ATP</name>
        <dbReference type="ChEBI" id="CHEBI:30616"/>
    </ligand>
</feature>
<keyword evidence="6" id="KW-0479">Metal-binding</keyword>
<comment type="similarity">
    <text evidence="3 12 13">Belongs to the NDK family.</text>
</comment>
<evidence type="ECO:0000256" key="9">
    <source>
        <dbReference type="ARBA" id="ARBA00022840"/>
    </source>
</evidence>
<dbReference type="GO" id="GO:0006183">
    <property type="term" value="P:GTP biosynthetic process"/>
    <property type="evidence" value="ECO:0007669"/>
    <property type="project" value="InterPro"/>
</dbReference>
<dbReference type="AlphaFoldDB" id="A0A2R6VZR2"/>
<keyword evidence="16" id="KW-0732">Signal</keyword>
<dbReference type="InterPro" id="IPR036850">
    <property type="entry name" value="NDK-like_dom_sf"/>
</dbReference>
<evidence type="ECO:0000256" key="2">
    <source>
        <dbReference type="ARBA" id="ARBA00000937"/>
    </source>
</evidence>
<dbReference type="OrthoDB" id="2162449at2759"/>
<evidence type="ECO:0000259" key="17">
    <source>
        <dbReference type="SMART" id="SM00562"/>
    </source>
</evidence>
<feature type="active site" description="Pros-phosphohistidine intermediate" evidence="12">
    <location>
        <position position="140"/>
    </location>
</feature>
<feature type="binding site" evidence="12">
    <location>
        <position position="137"/>
    </location>
    <ligand>
        <name>ATP</name>
        <dbReference type="ChEBI" id="CHEBI:30616"/>
    </ligand>
</feature>
<evidence type="ECO:0000256" key="3">
    <source>
        <dbReference type="ARBA" id="ARBA00008142"/>
    </source>
</evidence>
<reference evidence="19" key="1">
    <citation type="journal article" date="2017" name="Cell">
        <title>Insights into land plant evolution garnered from the Marchantia polymorpha genome.</title>
        <authorList>
            <person name="Bowman J.L."/>
            <person name="Kohchi T."/>
            <person name="Yamato K.T."/>
            <person name="Jenkins J."/>
            <person name="Shu S."/>
            <person name="Ishizaki K."/>
            <person name="Yamaoka S."/>
            <person name="Nishihama R."/>
            <person name="Nakamura Y."/>
            <person name="Berger F."/>
            <person name="Adam C."/>
            <person name="Aki S.S."/>
            <person name="Althoff F."/>
            <person name="Araki T."/>
            <person name="Arteaga-Vazquez M.A."/>
            <person name="Balasubrmanian S."/>
            <person name="Barry K."/>
            <person name="Bauer D."/>
            <person name="Boehm C.R."/>
            <person name="Briginshaw L."/>
            <person name="Caballero-Perez J."/>
            <person name="Catarino B."/>
            <person name="Chen F."/>
            <person name="Chiyoda S."/>
            <person name="Chovatia M."/>
            <person name="Davies K.M."/>
            <person name="Delmans M."/>
            <person name="Demura T."/>
            <person name="Dierschke T."/>
            <person name="Dolan L."/>
            <person name="Dorantes-Acosta A.E."/>
            <person name="Eklund D.M."/>
            <person name="Florent S.N."/>
            <person name="Flores-Sandoval E."/>
            <person name="Fujiyama A."/>
            <person name="Fukuzawa H."/>
            <person name="Galik B."/>
            <person name="Grimanelli D."/>
            <person name="Grimwood J."/>
            <person name="Grossniklaus U."/>
            <person name="Hamada T."/>
            <person name="Haseloff J."/>
            <person name="Hetherington A.J."/>
            <person name="Higo A."/>
            <person name="Hirakawa Y."/>
            <person name="Hundley H.N."/>
            <person name="Ikeda Y."/>
            <person name="Inoue K."/>
            <person name="Inoue S.I."/>
            <person name="Ishida S."/>
            <person name="Jia Q."/>
            <person name="Kakita M."/>
            <person name="Kanazawa T."/>
            <person name="Kawai Y."/>
            <person name="Kawashima T."/>
            <person name="Kennedy M."/>
            <person name="Kinose K."/>
            <person name="Kinoshita T."/>
            <person name="Kohara Y."/>
            <person name="Koide E."/>
            <person name="Komatsu K."/>
            <person name="Kopischke S."/>
            <person name="Kubo M."/>
            <person name="Kyozuka J."/>
            <person name="Lagercrantz U."/>
            <person name="Lin S.S."/>
            <person name="Lindquist E."/>
            <person name="Lipzen A.M."/>
            <person name="Lu C.W."/>
            <person name="De Luna E."/>
            <person name="Martienssen R.A."/>
            <person name="Minamino N."/>
            <person name="Mizutani M."/>
            <person name="Mizutani M."/>
            <person name="Mochizuki N."/>
            <person name="Monte I."/>
            <person name="Mosher R."/>
            <person name="Nagasaki H."/>
            <person name="Nakagami H."/>
            <person name="Naramoto S."/>
            <person name="Nishitani K."/>
            <person name="Ohtani M."/>
            <person name="Okamoto T."/>
            <person name="Okumura M."/>
            <person name="Phillips J."/>
            <person name="Pollak B."/>
            <person name="Reinders A."/>
            <person name="Rovekamp M."/>
            <person name="Sano R."/>
            <person name="Sawa S."/>
            <person name="Schmid M.W."/>
            <person name="Shirakawa M."/>
            <person name="Solano R."/>
            <person name="Spunde A."/>
            <person name="Suetsugu N."/>
            <person name="Sugano S."/>
            <person name="Sugiyama A."/>
            <person name="Sun R."/>
            <person name="Suzuki Y."/>
            <person name="Takenaka M."/>
            <person name="Takezawa D."/>
            <person name="Tomogane H."/>
            <person name="Tsuzuki M."/>
            <person name="Ueda T."/>
            <person name="Umeda M."/>
            <person name="Ward J.M."/>
            <person name="Watanabe Y."/>
            <person name="Yazaki K."/>
            <person name="Yokoyama R."/>
            <person name="Yoshitake Y."/>
            <person name="Yotsui I."/>
            <person name="Zachgo S."/>
            <person name="Schmutz J."/>
        </authorList>
    </citation>
    <scope>NUCLEOTIDE SEQUENCE [LARGE SCALE GENOMIC DNA]</scope>
    <source>
        <strain evidence="19">Tak-1</strain>
    </source>
</reference>
<keyword evidence="19" id="KW-1185">Reference proteome</keyword>
<evidence type="ECO:0000256" key="5">
    <source>
        <dbReference type="ARBA" id="ARBA00022679"/>
    </source>
</evidence>
<dbReference type="NCBIfam" id="NF001908">
    <property type="entry name" value="PRK00668.1"/>
    <property type="match status" value="1"/>
</dbReference>
<dbReference type="GO" id="GO:0005524">
    <property type="term" value="F:ATP binding"/>
    <property type="evidence" value="ECO:0007669"/>
    <property type="project" value="UniProtKB-KW"/>
</dbReference>
<dbReference type="PROSITE" id="PS00469">
    <property type="entry name" value="NDPK"/>
    <property type="match status" value="1"/>
</dbReference>
<dbReference type="GO" id="GO:0006228">
    <property type="term" value="P:UTP biosynthetic process"/>
    <property type="evidence" value="ECO:0007669"/>
    <property type="project" value="InterPro"/>
</dbReference>
<evidence type="ECO:0000256" key="1">
    <source>
        <dbReference type="ARBA" id="ARBA00000082"/>
    </source>
</evidence>
<evidence type="ECO:0000256" key="12">
    <source>
        <dbReference type="PROSITE-ProRule" id="PRU00706"/>
    </source>
</evidence>
<dbReference type="Pfam" id="PF00334">
    <property type="entry name" value="NDK"/>
    <property type="match status" value="1"/>
</dbReference>
<dbReference type="Gramene" id="Mp3g24660.1">
    <property type="protein sequence ID" value="Mp3g24660.1.cds"/>
    <property type="gene ID" value="Mp3g24660"/>
</dbReference>
<evidence type="ECO:0000313" key="18">
    <source>
        <dbReference type="EMBL" id="PTQ27096.1"/>
    </source>
</evidence>
<name>A0A2R6VZR2_MARPO</name>
<dbReference type="SMART" id="SM00562">
    <property type="entry name" value="NDK"/>
    <property type="match status" value="1"/>
</dbReference>
<dbReference type="InterPro" id="IPR034907">
    <property type="entry name" value="NDK-like_dom"/>
</dbReference>
<dbReference type="PROSITE" id="PS51374">
    <property type="entry name" value="NDPK_LIKE"/>
    <property type="match status" value="1"/>
</dbReference>
<dbReference type="InterPro" id="IPR001564">
    <property type="entry name" value="Nucleoside_diP_kinase"/>
</dbReference>
<keyword evidence="9 14" id="KW-0067">ATP-binding</keyword>
<gene>
    <name evidence="18" type="ORF">MARPO_0224s0010</name>
</gene>
<evidence type="ECO:0000256" key="7">
    <source>
        <dbReference type="ARBA" id="ARBA00022741"/>
    </source>
</evidence>
<evidence type="ECO:0000256" key="11">
    <source>
        <dbReference type="ARBA" id="ARBA00023080"/>
    </source>
</evidence>
<sequence>MWKLRTALLVAVIALVTPSHCAIERTLGMIKPDCVRNKHVDEIRKIILAQGFSFVKEKDTKLDVASAKSFYQEHNGKEFFPSLIEFMTSGPVHPMVLEGEGAIKKWRALMGPTDSNKARITAPDSIRAAFGTDNQMNCVHGSDAPESAAREISFFFGDDKQASKQEPEAPSKVHEEL</sequence>
<feature type="binding site" evidence="12">
    <location>
        <position position="107"/>
    </location>
    <ligand>
        <name>ATP</name>
        <dbReference type="ChEBI" id="CHEBI:30616"/>
    </ligand>
</feature>
<keyword evidence="5 14" id="KW-0808">Transferase</keyword>
<organism evidence="18 19">
    <name type="scientific">Marchantia polymorpha</name>
    <name type="common">Common liverwort</name>
    <name type="synonym">Marchantia aquatica</name>
    <dbReference type="NCBI Taxonomy" id="3197"/>
    <lineage>
        <taxon>Eukaryota</taxon>
        <taxon>Viridiplantae</taxon>
        <taxon>Streptophyta</taxon>
        <taxon>Embryophyta</taxon>
        <taxon>Marchantiophyta</taxon>
        <taxon>Marchantiopsida</taxon>
        <taxon>Marchantiidae</taxon>
        <taxon>Marchantiales</taxon>
        <taxon>Marchantiaceae</taxon>
        <taxon>Marchantia</taxon>
    </lineage>
</organism>
<comment type="catalytic activity">
    <reaction evidence="1 14">
        <text>a 2'-deoxyribonucleoside 5'-diphosphate + ATP = a 2'-deoxyribonucleoside 5'-triphosphate + ADP</text>
        <dbReference type="Rhea" id="RHEA:44640"/>
        <dbReference type="ChEBI" id="CHEBI:30616"/>
        <dbReference type="ChEBI" id="CHEBI:61560"/>
        <dbReference type="ChEBI" id="CHEBI:73316"/>
        <dbReference type="ChEBI" id="CHEBI:456216"/>
        <dbReference type="EC" id="2.7.4.6"/>
    </reaction>
</comment>
<evidence type="ECO:0000256" key="4">
    <source>
        <dbReference type="ARBA" id="ARBA00022490"/>
    </source>
</evidence>
<evidence type="ECO:0000256" key="13">
    <source>
        <dbReference type="RuleBase" id="RU004011"/>
    </source>
</evidence>
<evidence type="ECO:0000313" key="19">
    <source>
        <dbReference type="Proteomes" id="UP000244005"/>
    </source>
</evidence>
<feature type="signal peptide" evidence="16">
    <location>
        <begin position="1"/>
        <end position="21"/>
    </location>
</feature>
<accession>A0A2R6VZR2</accession>
<dbReference type="GO" id="GO:0046872">
    <property type="term" value="F:metal ion binding"/>
    <property type="evidence" value="ECO:0007669"/>
    <property type="project" value="UniProtKB-KW"/>
</dbReference>
<keyword evidence="10" id="KW-0460">Magnesium</keyword>
<evidence type="ECO:0000256" key="8">
    <source>
        <dbReference type="ARBA" id="ARBA00022777"/>
    </source>
</evidence>